<evidence type="ECO:0000313" key="2">
    <source>
        <dbReference type="Proteomes" id="UP000016931"/>
    </source>
</evidence>
<protein>
    <submittedName>
        <fullName evidence="1">Uncharacterized protein</fullName>
    </submittedName>
</protein>
<accession>N1QK27</accession>
<evidence type="ECO:0000313" key="1">
    <source>
        <dbReference type="EMBL" id="EMF12165.1"/>
    </source>
</evidence>
<proteinExistence type="predicted"/>
<dbReference type="RefSeq" id="XP_016760286.1">
    <property type="nucleotide sequence ID" value="XM_016905850.1"/>
</dbReference>
<organism evidence="1 2">
    <name type="scientific">Sphaerulina musiva (strain SO2202)</name>
    <name type="common">Poplar stem canker fungus</name>
    <name type="synonym">Septoria musiva</name>
    <dbReference type="NCBI Taxonomy" id="692275"/>
    <lineage>
        <taxon>Eukaryota</taxon>
        <taxon>Fungi</taxon>
        <taxon>Dikarya</taxon>
        <taxon>Ascomycota</taxon>
        <taxon>Pezizomycotina</taxon>
        <taxon>Dothideomycetes</taxon>
        <taxon>Dothideomycetidae</taxon>
        <taxon>Mycosphaerellales</taxon>
        <taxon>Mycosphaerellaceae</taxon>
        <taxon>Sphaerulina</taxon>
    </lineage>
</organism>
<reference evidence="1 2" key="1">
    <citation type="journal article" date="2012" name="PLoS Pathog.">
        <title>Diverse lifestyles and strategies of plant pathogenesis encoded in the genomes of eighteen Dothideomycetes fungi.</title>
        <authorList>
            <person name="Ohm R.A."/>
            <person name="Feau N."/>
            <person name="Henrissat B."/>
            <person name="Schoch C.L."/>
            <person name="Horwitz B.A."/>
            <person name="Barry K.W."/>
            <person name="Condon B.J."/>
            <person name="Copeland A.C."/>
            <person name="Dhillon B."/>
            <person name="Glaser F."/>
            <person name="Hesse C.N."/>
            <person name="Kosti I."/>
            <person name="LaButti K."/>
            <person name="Lindquist E.A."/>
            <person name="Lucas S."/>
            <person name="Salamov A.A."/>
            <person name="Bradshaw R.E."/>
            <person name="Ciuffetti L."/>
            <person name="Hamelin R.C."/>
            <person name="Kema G.H.J."/>
            <person name="Lawrence C."/>
            <person name="Scott J.A."/>
            <person name="Spatafora J.W."/>
            <person name="Turgeon B.G."/>
            <person name="de Wit P.J.G.M."/>
            <person name="Zhong S."/>
            <person name="Goodwin S.B."/>
            <person name="Grigoriev I.V."/>
        </authorList>
    </citation>
    <scope>NUCLEOTIDE SEQUENCE [LARGE SCALE GENOMIC DNA]</scope>
    <source>
        <strain evidence="1 2">SO2202</strain>
    </source>
</reference>
<name>N1QK27_SPHMS</name>
<dbReference type="Proteomes" id="UP000016931">
    <property type="component" value="Unassembled WGS sequence"/>
</dbReference>
<gene>
    <name evidence="1" type="ORF">SEPMUDRAFT_149912</name>
</gene>
<keyword evidence="2" id="KW-1185">Reference proteome</keyword>
<dbReference type="AlphaFoldDB" id="N1QK27"/>
<dbReference type="EMBL" id="KB456265">
    <property type="protein sequence ID" value="EMF12165.1"/>
    <property type="molecule type" value="Genomic_DNA"/>
</dbReference>
<dbReference type="GeneID" id="27902987"/>
<sequence length="83" mass="9442">MSPNGGLRQREERQWLARPIDGVALSRMVLGREISISFHSFMSWYLGSSFSAAMPRMSGARCSLQHQSMAMMLQGVRNRLLRI</sequence>
<dbReference type="HOGENOM" id="CLU_2544055_0_0_1"/>